<protein>
    <submittedName>
        <fullName evidence="1">Uncharacterized protein</fullName>
    </submittedName>
</protein>
<name>A0A4Y2DSQ7_ARAVE</name>
<dbReference type="AlphaFoldDB" id="A0A4Y2DSQ7"/>
<keyword evidence="2" id="KW-1185">Reference proteome</keyword>
<dbReference type="EMBL" id="BGPR01000421">
    <property type="protein sequence ID" value="GBM19307.1"/>
    <property type="molecule type" value="Genomic_DNA"/>
</dbReference>
<sequence length="98" mass="11372">MMSEPRWPGGKASAFEPECSNFETRFCQRSALYMGLVLAKSDVKGHKSSRWCGVEIWRGYRPRYLIAFKLTRSMPKRALELFQNATLISETCVQQYSR</sequence>
<reference evidence="1 2" key="1">
    <citation type="journal article" date="2019" name="Sci. Rep.">
        <title>Orb-weaving spider Araneus ventricosus genome elucidates the spidroin gene catalogue.</title>
        <authorList>
            <person name="Kono N."/>
            <person name="Nakamura H."/>
            <person name="Ohtoshi R."/>
            <person name="Moran D.A.P."/>
            <person name="Shinohara A."/>
            <person name="Yoshida Y."/>
            <person name="Fujiwara M."/>
            <person name="Mori M."/>
            <person name="Tomita M."/>
            <person name="Arakawa K."/>
        </authorList>
    </citation>
    <scope>NUCLEOTIDE SEQUENCE [LARGE SCALE GENOMIC DNA]</scope>
</reference>
<dbReference type="Proteomes" id="UP000499080">
    <property type="component" value="Unassembled WGS sequence"/>
</dbReference>
<evidence type="ECO:0000313" key="2">
    <source>
        <dbReference type="Proteomes" id="UP000499080"/>
    </source>
</evidence>
<organism evidence="1 2">
    <name type="scientific">Araneus ventricosus</name>
    <name type="common">Orbweaver spider</name>
    <name type="synonym">Epeira ventricosa</name>
    <dbReference type="NCBI Taxonomy" id="182803"/>
    <lineage>
        <taxon>Eukaryota</taxon>
        <taxon>Metazoa</taxon>
        <taxon>Ecdysozoa</taxon>
        <taxon>Arthropoda</taxon>
        <taxon>Chelicerata</taxon>
        <taxon>Arachnida</taxon>
        <taxon>Araneae</taxon>
        <taxon>Araneomorphae</taxon>
        <taxon>Entelegynae</taxon>
        <taxon>Araneoidea</taxon>
        <taxon>Araneidae</taxon>
        <taxon>Araneus</taxon>
    </lineage>
</organism>
<accession>A0A4Y2DSQ7</accession>
<comment type="caution">
    <text evidence="1">The sequence shown here is derived from an EMBL/GenBank/DDBJ whole genome shotgun (WGS) entry which is preliminary data.</text>
</comment>
<evidence type="ECO:0000313" key="1">
    <source>
        <dbReference type="EMBL" id="GBM19307.1"/>
    </source>
</evidence>
<gene>
    <name evidence="1" type="ORF">AVEN_200245_1</name>
</gene>
<proteinExistence type="predicted"/>